<sequence>MPESPSPISWLPPELLSKIFYSCLPRNRRVRPHPHRAPLQMAQVSQQWRQVAVSTPALWRSIYLVFPWDHPYDGVPTLFGAPEAEYLAGDVTSLLEVWIARAGALTLSLGIHAFYPLPRELISLIVRYHSRWESLQLMINTADTLEICGLRETFPALTSFFCVTKASQEIEASTPAFLHGAPNLTVLHVPYWRWLDAHVQLTSITALSLFYAPWEGDLYHSLMDVLSSLPALRHLETSYLFPEHPATVGSAAEVQWHTPPLESLLLSGYTSTVLQHLTLPTLRHLQVLITAQAKSQLKAVQNFVARSRCVLSHLSIAVTSDLAAAPGYVEAEIECLACVPSLVTLEFNSMYSGMSITMPRHANDARFAVLCQAESDPAFLPQLRYLLVGDEAGEAVTYETFVNVLDARPAIRFASLALDPIGDVRDLIRPPPQAILDRLQAHRARGVDVQMSTPQLQWPLSTEDDDAPPELYYTEWPDPWRNRTKPAPFFPLSCG</sequence>
<dbReference type="Gene3D" id="1.20.1280.50">
    <property type="match status" value="1"/>
</dbReference>
<dbReference type="GeneID" id="59345026"/>
<accession>A0A8H6W8T2</accession>
<dbReference type="SUPFAM" id="SSF81383">
    <property type="entry name" value="F-box domain"/>
    <property type="match status" value="1"/>
</dbReference>
<evidence type="ECO:0000313" key="2">
    <source>
        <dbReference type="EMBL" id="KAF7303459.1"/>
    </source>
</evidence>
<comment type="caution">
    <text evidence="2">The sequence shown here is derived from an EMBL/GenBank/DDBJ whole genome shotgun (WGS) entry which is preliminary data.</text>
</comment>
<dbReference type="EMBL" id="JACAZF010000005">
    <property type="protein sequence ID" value="KAF7303459.1"/>
    <property type="molecule type" value="Genomic_DNA"/>
</dbReference>
<dbReference type="Proteomes" id="UP000636479">
    <property type="component" value="Unassembled WGS sequence"/>
</dbReference>
<organism evidence="2 3">
    <name type="scientific">Mycena indigotica</name>
    <dbReference type="NCBI Taxonomy" id="2126181"/>
    <lineage>
        <taxon>Eukaryota</taxon>
        <taxon>Fungi</taxon>
        <taxon>Dikarya</taxon>
        <taxon>Basidiomycota</taxon>
        <taxon>Agaricomycotina</taxon>
        <taxon>Agaricomycetes</taxon>
        <taxon>Agaricomycetidae</taxon>
        <taxon>Agaricales</taxon>
        <taxon>Marasmiineae</taxon>
        <taxon>Mycenaceae</taxon>
        <taxon>Mycena</taxon>
    </lineage>
</organism>
<dbReference type="Gene3D" id="3.80.10.10">
    <property type="entry name" value="Ribonuclease Inhibitor"/>
    <property type="match status" value="1"/>
</dbReference>
<keyword evidence="3" id="KW-1185">Reference proteome</keyword>
<dbReference type="RefSeq" id="XP_037220431.1">
    <property type="nucleotide sequence ID" value="XM_037362510.1"/>
</dbReference>
<dbReference type="OrthoDB" id="2269034at2759"/>
<dbReference type="InterPro" id="IPR036047">
    <property type="entry name" value="F-box-like_dom_sf"/>
</dbReference>
<dbReference type="InterPro" id="IPR032675">
    <property type="entry name" value="LRR_dom_sf"/>
</dbReference>
<gene>
    <name evidence="2" type="ORF">MIND_00574700</name>
</gene>
<name>A0A8H6W8T2_9AGAR</name>
<dbReference type="Pfam" id="PF12937">
    <property type="entry name" value="F-box-like"/>
    <property type="match status" value="1"/>
</dbReference>
<evidence type="ECO:0000313" key="3">
    <source>
        <dbReference type="Proteomes" id="UP000636479"/>
    </source>
</evidence>
<dbReference type="AlphaFoldDB" id="A0A8H6W8T2"/>
<dbReference type="SUPFAM" id="SSF52047">
    <property type="entry name" value="RNI-like"/>
    <property type="match status" value="1"/>
</dbReference>
<dbReference type="InterPro" id="IPR001810">
    <property type="entry name" value="F-box_dom"/>
</dbReference>
<reference evidence="2" key="1">
    <citation type="submission" date="2020-05" db="EMBL/GenBank/DDBJ databases">
        <title>Mycena genomes resolve the evolution of fungal bioluminescence.</title>
        <authorList>
            <person name="Tsai I.J."/>
        </authorList>
    </citation>
    <scope>NUCLEOTIDE SEQUENCE</scope>
    <source>
        <strain evidence="2">171206Taipei</strain>
    </source>
</reference>
<evidence type="ECO:0000259" key="1">
    <source>
        <dbReference type="Pfam" id="PF12937"/>
    </source>
</evidence>
<protein>
    <submittedName>
        <fullName evidence="2">F-box domain-containing protein</fullName>
    </submittedName>
</protein>
<proteinExistence type="predicted"/>
<feature type="domain" description="F-box" evidence="1">
    <location>
        <begin position="11"/>
        <end position="64"/>
    </location>
</feature>